<dbReference type="PROSITE" id="PS50936">
    <property type="entry name" value="ENGC_GTPASE"/>
    <property type="match status" value="1"/>
</dbReference>
<dbReference type="PROSITE" id="PS51721">
    <property type="entry name" value="G_CP"/>
    <property type="match status" value="1"/>
</dbReference>
<keyword evidence="1 3" id="KW-0547">Nucleotide-binding</keyword>
<dbReference type="GO" id="GO:0005737">
    <property type="term" value="C:cytoplasm"/>
    <property type="evidence" value="ECO:0007669"/>
    <property type="project" value="UniProtKB-SubCell"/>
</dbReference>
<accession>A0A317T800</accession>
<comment type="similarity">
    <text evidence="3">Belongs to the TRAFAC class YlqF/YawG GTPase family. RsgA subfamily.</text>
</comment>
<evidence type="ECO:0000256" key="2">
    <source>
        <dbReference type="ARBA" id="ARBA00023134"/>
    </source>
</evidence>
<dbReference type="InterPro" id="IPR004881">
    <property type="entry name" value="Ribosome_biogen_GTPase_RsgA"/>
</dbReference>
<feature type="domain" description="CP-type G" evidence="5">
    <location>
        <begin position="92"/>
        <end position="250"/>
    </location>
</feature>
<feature type="binding site" evidence="3">
    <location>
        <position position="287"/>
    </location>
    <ligand>
        <name>Zn(2+)</name>
        <dbReference type="ChEBI" id="CHEBI:29105"/>
    </ligand>
</feature>
<keyword evidence="3" id="KW-0378">Hydrolase</keyword>
<dbReference type="CDD" id="cd01854">
    <property type="entry name" value="YjeQ_EngC"/>
    <property type="match status" value="1"/>
</dbReference>
<dbReference type="PANTHER" id="PTHR32120:SF11">
    <property type="entry name" value="SMALL RIBOSOMAL SUBUNIT BIOGENESIS GTPASE RSGA 1, MITOCHONDRIAL-RELATED"/>
    <property type="match status" value="1"/>
</dbReference>
<dbReference type="RefSeq" id="WP_110022374.1">
    <property type="nucleotide sequence ID" value="NZ_PDNZ01000002.1"/>
</dbReference>
<evidence type="ECO:0000313" key="7">
    <source>
        <dbReference type="Proteomes" id="UP000246278"/>
    </source>
</evidence>
<gene>
    <name evidence="3 6" type="primary">rsgA</name>
    <name evidence="6" type="ORF">CR164_02595</name>
</gene>
<dbReference type="EC" id="3.6.1.-" evidence="3"/>
<dbReference type="GO" id="GO:0042274">
    <property type="term" value="P:ribosomal small subunit biogenesis"/>
    <property type="evidence" value="ECO:0007669"/>
    <property type="project" value="UniProtKB-UniRule"/>
</dbReference>
<keyword evidence="3" id="KW-0862">Zinc</keyword>
<comment type="subunit">
    <text evidence="3">Monomer. Associates with 30S ribosomal subunit, binds 16S rRNA.</text>
</comment>
<comment type="caution">
    <text evidence="6">The sequence shown here is derived from an EMBL/GenBank/DDBJ whole genome shotgun (WGS) entry which is preliminary data.</text>
</comment>
<reference evidence="7" key="1">
    <citation type="submission" date="2017-10" db="EMBL/GenBank/DDBJ databases">
        <authorList>
            <person name="Gaisin V.A."/>
            <person name="Rysina M.S."/>
            <person name="Grouzdev D.S."/>
        </authorList>
    </citation>
    <scope>NUCLEOTIDE SEQUENCE [LARGE SCALE GENOMIC DNA]</scope>
    <source>
        <strain evidence="7">V1</strain>
    </source>
</reference>
<evidence type="ECO:0000256" key="3">
    <source>
        <dbReference type="HAMAP-Rule" id="MF_01820"/>
    </source>
</evidence>
<dbReference type="Gene3D" id="2.40.50.140">
    <property type="entry name" value="Nucleic acid-binding proteins"/>
    <property type="match status" value="1"/>
</dbReference>
<name>A0A317T800_9CHLB</name>
<evidence type="ECO:0000259" key="5">
    <source>
        <dbReference type="PROSITE" id="PS51721"/>
    </source>
</evidence>
<dbReference type="InterPro" id="IPR027417">
    <property type="entry name" value="P-loop_NTPase"/>
</dbReference>
<comment type="subcellular location">
    <subcellularLocation>
        <location evidence="3">Cytoplasm</location>
    </subcellularLocation>
</comment>
<dbReference type="SUPFAM" id="SSF52540">
    <property type="entry name" value="P-loop containing nucleoside triphosphate hydrolases"/>
    <property type="match status" value="1"/>
</dbReference>
<dbReference type="InterPro" id="IPR010914">
    <property type="entry name" value="RsgA_GTPase_dom"/>
</dbReference>
<keyword evidence="3" id="KW-0690">Ribosome biogenesis</keyword>
<sequence length="317" mass="34492">MNRLKKGGEFEGVVTEARGGMYLVEEAGGERCLCTTYRGTKTENIGTGLVAVGDCVAVTITATGKDVEGVITLVRKRRTALVRKRDVRRNRSKEKIQVIAANIDQLAVVVSAEQPPLNTRLIDRYLVFAESECLPAVIVVNKMDIADRKLVTEMMIPYCELDYAICYVSAEDGEGITSLGCKLAGKVSAFSGHSGVGKSTLINVLVGEEKLKTAEISSWSLKGVHTTTNAVMLGLPQGGYVIDTPGIREFNLSEITKENLRFYFPEFLAPMENCAFSSCTHTVEPSCGVVHAVDNGTISRERYTSYLAILDSLDDSM</sequence>
<dbReference type="Gene3D" id="3.40.50.300">
    <property type="entry name" value="P-loop containing nucleotide triphosphate hydrolases"/>
    <property type="match status" value="1"/>
</dbReference>
<dbReference type="PANTHER" id="PTHR32120">
    <property type="entry name" value="SMALL RIBOSOMAL SUBUNIT BIOGENESIS GTPASE RSGA"/>
    <property type="match status" value="1"/>
</dbReference>
<organism evidence="6 7">
    <name type="scientific">Prosthecochloris marina</name>
    <dbReference type="NCBI Taxonomy" id="2017681"/>
    <lineage>
        <taxon>Bacteria</taxon>
        <taxon>Pseudomonadati</taxon>
        <taxon>Chlorobiota</taxon>
        <taxon>Chlorobiia</taxon>
        <taxon>Chlorobiales</taxon>
        <taxon>Chlorobiaceae</taxon>
        <taxon>Prosthecochloris</taxon>
    </lineage>
</organism>
<dbReference type="AlphaFoldDB" id="A0A317T800"/>
<dbReference type="NCBIfam" id="TIGR00157">
    <property type="entry name" value="ribosome small subunit-dependent GTPase A"/>
    <property type="match status" value="1"/>
</dbReference>
<keyword evidence="3" id="KW-0699">rRNA-binding</keyword>
<dbReference type="OrthoDB" id="9809485at2"/>
<evidence type="ECO:0000259" key="4">
    <source>
        <dbReference type="PROSITE" id="PS50936"/>
    </source>
</evidence>
<feature type="binding site" evidence="3">
    <location>
        <position position="281"/>
    </location>
    <ligand>
        <name>Zn(2+)</name>
        <dbReference type="ChEBI" id="CHEBI:29105"/>
    </ligand>
</feature>
<dbReference type="GO" id="GO:0003924">
    <property type="term" value="F:GTPase activity"/>
    <property type="evidence" value="ECO:0007669"/>
    <property type="project" value="UniProtKB-UniRule"/>
</dbReference>
<evidence type="ECO:0000313" key="6">
    <source>
        <dbReference type="EMBL" id="PWW82658.1"/>
    </source>
</evidence>
<feature type="domain" description="EngC GTPase" evidence="4">
    <location>
        <begin position="101"/>
        <end position="248"/>
    </location>
</feature>
<dbReference type="HAMAP" id="MF_01820">
    <property type="entry name" value="GTPase_RsgA"/>
    <property type="match status" value="1"/>
</dbReference>
<dbReference type="Gene3D" id="1.10.40.50">
    <property type="entry name" value="Probable gtpase engc, domain 3"/>
    <property type="match status" value="1"/>
</dbReference>
<dbReference type="InterPro" id="IPR012340">
    <property type="entry name" value="NA-bd_OB-fold"/>
</dbReference>
<feature type="binding site" evidence="3">
    <location>
        <position position="279"/>
    </location>
    <ligand>
        <name>Zn(2+)</name>
        <dbReference type="ChEBI" id="CHEBI:29105"/>
    </ligand>
</feature>
<dbReference type="EMBL" id="PDNZ01000002">
    <property type="protein sequence ID" value="PWW82658.1"/>
    <property type="molecule type" value="Genomic_DNA"/>
</dbReference>
<keyword evidence="3" id="KW-0694">RNA-binding</keyword>
<comment type="function">
    <text evidence="3">One of several proteins that assist in the late maturation steps of the functional core of the 30S ribosomal subunit. Helps release RbfA from mature subunits. May play a role in the assembly of ribosomal proteins into the subunit. Circularly permuted GTPase that catalyzes slow GTP hydrolysis, GTPase activity is stimulated by the 30S ribosomal subunit.</text>
</comment>
<dbReference type="Pfam" id="PF03193">
    <property type="entry name" value="RsgA_GTPase"/>
    <property type="match status" value="1"/>
</dbReference>
<feature type="binding site" evidence="3">
    <location>
        <begin position="192"/>
        <end position="200"/>
    </location>
    <ligand>
        <name>GTP</name>
        <dbReference type="ChEBI" id="CHEBI:37565"/>
    </ligand>
</feature>
<keyword evidence="3" id="KW-0479">Metal-binding</keyword>
<evidence type="ECO:0000256" key="1">
    <source>
        <dbReference type="ARBA" id="ARBA00022741"/>
    </source>
</evidence>
<dbReference type="GO" id="GO:0046872">
    <property type="term" value="F:metal ion binding"/>
    <property type="evidence" value="ECO:0007669"/>
    <property type="project" value="UniProtKB-KW"/>
</dbReference>
<keyword evidence="7" id="KW-1185">Reference proteome</keyword>
<dbReference type="GO" id="GO:0019843">
    <property type="term" value="F:rRNA binding"/>
    <property type="evidence" value="ECO:0007669"/>
    <property type="project" value="UniProtKB-KW"/>
</dbReference>
<keyword evidence="3" id="KW-0963">Cytoplasm</keyword>
<proteinExistence type="inferred from homology"/>
<protein>
    <recommendedName>
        <fullName evidence="3">Small ribosomal subunit biogenesis GTPase RsgA</fullName>
        <ecNumber evidence="3">3.6.1.-</ecNumber>
    </recommendedName>
</protein>
<feature type="binding site" evidence="3">
    <location>
        <begin position="141"/>
        <end position="144"/>
    </location>
    <ligand>
        <name>GTP</name>
        <dbReference type="ChEBI" id="CHEBI:37565"/>
    </ligand>
</feature>
<dbReference type="InterPro" id="IPR030378">
    <property type="entry name" value="G_CP_dom"/>
</dbReference>
<comment type="cofactor">
    <cofactor evidence="3">
        <name>Zn(2+)</name>
        <dbReference type="ChEBI" id="CHEBI:29105"/>
    </cofactor>
    <text evidence="3">Binds 1 zinc ion per subunit.</text>
</comment>
<feature type="binding site" evidence="3">
    <location>
        <position position="274"/>
    </location>
    <ligand>
        <name>Zn(2+)</name>
        <dbReference type="ChEBI" id="CHEBI:29105"/>
    </ligand>
</feature>
<keyword evidence="2 3" id="KW-0342">GTP-binding</keyword>
<dbReference type="Proteomes" id="UP000246278">
    <property type="component" value="Unassembled WGS sequence"/>
</dbReference>
<dbReference type="GO" id="GO:0005525">
    <property type="term" value="F:GTP binding"/>
    <property type="evidence" value="ECO:0007669"/>
    <property type="project" value="UniProtKB-UniRule"/>
</dbReference>